<keyword evidence="2 11" id="KW-0808">Transferase</keyword>
<dbReference type="Gene3D" id="3.30.460.10">
    <property type="entry name" value="Beta Polymerase, domain 2"/>
    <property type="match status" value="1"/>
</dbReference>
<dbReference type="PANTHER" id="PTHR47545:SF1">
    <property type="entry name" value="MULTIFUNCTIONAL CCA PROTEIN"/>
    <property type="match status" value="1"/>
</dbReference>
<keyword evidence="15" id="KW-0378">Hydrolase</keyword>
<dbReference type="Pfam" id="PF01966">
    <property type="entry name" value="HD"/>
    <property type="match status" value="1"/>
</dbReference>
<dbReference type="InterPro" id="IPR006674">
    <property type="entry name" value="HD_domain"/>
</dbReference>
<dbReference type="GO" id="GO:0005524">
    <property type="term" value="F:ATP binding"/>
    <property type="evidence" value="ECO:0007669"/>
    <property type="project" value="UniProtKB-KW"/>
</dbReference>
<evidence type="ECO:0000256" key="1">
    <source>
        <dbReference type="ARBA" id="ARBA00001946"/>
    </source>
</evidence>
<dbReference type="InterPro" id="IPR006675">
    <property type="entry name" value="HDIG_dom"/>
</dbReference>
<dbReference type="GO" id="GO:0003723">
    <property type="term" value="F:RNA binding"/>
    <property type="evidence" value="ECO:0007669"/>
    <property type="project" value="UniProtKB-KW"/>
</dbReference>
<evidence type="ECO:0000256" key="5">
    <source>
        <dbReference type="ARBA" id="ARBA00022723"/>
    </source>
</evidence>
<comment type="cofactor">
    <cofactor evidence="1">
        <name>Mg(2+)</name>
        <dbReference type="ChEBI" id="CHEBI:18420"/>
    </cofactor>
</comment>
<dbReference type="InterPro" id="IPR002646">
    <property type="entry name" value="PolA_pol_head_dom"/>
</dbReference>
<evidence type="ECO:0000259" key="12">
    <source>
        <dbReference type="Pfam" id="PF01743"/>
    </source>
</evidence>
<evidence type="ECO:0000256" key="10">
    <source>
        <dbReference type="ARBA" id="ARBA00022884"/>
    </source>
</evidence>
<evidence type="ECO:0000256" key="8">
    <source>
        <dbReference type="ARBA" id="ARBA00022840"/>
    </source>
</evidence>
<keyword evidence="16" id="KW-1185">Reference proteome</keyword>
<dbReference type="Pfam" id="PF01743">
    <property type="entry name" value="PolyA_pol"/>
    <property type="match status" value="1"/>
</dbReference>
<evidence type="ECO:0000256" key="7">
    <source>
        <dbReference type="ARBA" id="ARBA00022800"/>
    </source>
</evidence>
<dbReference type="GO" id="GO:0016779">
    <property type="term" value="F:nucleotidyltransferase activity"/>
    <property type="evidence" value="ECO:0007669"/>
    <property type="project" value="UniProtKB-KW"/>
</dbReference>
<evidence type="ECO:0000256" key="4">
    <source>
        <dbReference type="ARBA" id="ARBA00022695"/>
    </source>
</evidence>
<evidence type="ECO:0000256" key="9">
    <source>
        <dbReference type="ARBA" id="ARBA00022842"/>
    </source>
</evidence>
<keyword evidence="6" id="KW-0547">Nucleotide-binding</keyword>
<dbReference type="EMBL" id="DF820459">
    <property type="protein sequence ID" value="GAK53457.1"/>
    <property type="molecule type" value="Genomic_DNA"/>
</dbReference>
<keyword evidence="8" id="KW-0067">ATP-binding</keyword>
<keyword evidence="5" id="KW-0479">Metal-binding</keyword>
<keyword evidence="7" id="KW-0692">RNA repair</keyword>
<name>A0A0S6W5D9_9BACT</name>
<dbReference type="Pfam" id="PF12627">
    <property type="entry name" value="PolyA_pol_RNAbd"/>
    <property type="match status" value="1"/>
</dbReference>
<dbReference type="AlphaFoldDB" id="A0A0S6W5D9"/>
<dbReference type="GO" id="GO:0046872">
    <property type="term" value="F:metal ion binding"/>
    <property type="evidence" value="ECO:0007669"/>
    <property type="project" value="UniProtKB-KW"/>
</dbReference>
<protein>
    <submittedName>
        <fullName evidence="15">Metal dependent phosphohydrolase</fullName>
    </submittedName>
</protein>
<dbReference type="Gene3D" id="1.10.3090.10">
    <property type="entry name" value="cca-adding enzyme, domain 2"/>
    <property type="match status" value="1"/>
</dbReference>
<evidence type="ECO:0000256" key="2">
    <source>
        <dbReference type="ARBA" id="ARBA00022679"/>
    </source>
</evidence>
<dbReference type="InterPro" id="IPR003607">
    <property type="entry name" value="HD/PDEase_dom"/>
</dbReference>
<proteinExistence type="inferred from homology"/>
<dbReference type="InterPro" id="IPR043519">
    <property type="entry name" value="NT_sf"/>
</dbReference>
<dbReference type="SUPFAM" id="SSF81301">
    <property type="entry name" value="Nucleotidyltransferase"/>
    <property type="match status" value="1"/>
</dbReference>
<evidence type="ECO:0000256" key="11">
    <source>
        <dbReference type="RuleBase" id="RU003953"/>
    </source>
</evidence>
<evidence type="ECO:0000259" key="14">
    <source>
        <dbReference type="Pfam" id="PF12627"/>
    </source>
</evidence>
<dbReference type="CDD" id="cd00077">
    <property type="entry name" value="HDc"/>
    <property type="match status" value="1"/>
</dbReference>
<feature type="domain" description="tRNA nucleotidyltransferase/poly(A) polymerase RNA and SrmB- binding" evidence="14">
    <location>
        <begin position="130"/>
        <end position="191"/>
    </location>
</feature>
<evidence type="ECO:0000313" key="16">
    <source>
        <dbReference type="Proteomes" id="UP000030700"/>
    </source>
</evidence>
<evidence type="ECO:0000256" key="6">
    <source>
        <dbReference type="ARBA" id="ARBA00022741"/>
    </source>
</evidence>
<dbReference type="PANTHER" id="PTHR47545">
    <property type="entry name" value="MULTIFUNCTIONAL CCA PROTEIN"/>
    <property type="match status" value="1"/>
</dbReference>
<dbReference type="STRING" id="1499966.U14_04722"/>
<sequence>MLMDAKPGDYDIVTNAAPEQVARIFKRTVPVGAQFGVILVVIKGVKFEVAQFRNISGDSVEAWLREDVQHRDLTINGMAYDPLTEQIFDYVGGQEDIQRRIIRGIGEPRDRFLEDRLRMLRAIRFAVRFGYELDPATFAAIQELAPDIQEVSVERIREELLKILTSPQAERGVRLLDDSGMLPLILPEVAALKGVTQPPEFHPEGDVFTHTLLMLRQMKHPSPELAMATLLHDVGKPATRTVTDRIRFHQHELVGADIAENICLRLKFSTDAIEKITTLVREHQKFSHAQEMKTSTLKRFLRQKHFADLLELHRLDRMSSYRQLESYHFCKAKLKEFAHDNIHPPRLISGDDLVKLGFAPGPVFKRVLEAVEDAQLEGTVTTREQALAYAKEFQATGISM</sequence>
<reference evidence="15" key="1">
    <citation type="journal article" date="2015" name="PeerJ">
        <title>First genomic representation of candidate bacterial phylum KSB3 points to enhanced environmental sensing as a trigger of wastewater bulking.</title>
        <authorList>
            <person name="Sekiguchi Y."/>
            <person name="Ohashi A."/>
            <person name="Parks D.H."/>
            <person name="Yamauchi T."/>
            <person name="Tyson G.W."/>
            <person name="Hugenholtz P."/>
        </authorList>
    </citation>
    <scope>NUCLEOTIDE SEQUENCE [LARGE SCALE GENOMIC DNA]</scope>
</reference>
<accession>A0A0S6W5D9</accession>
<feature type="domain" description="HD" evidence="13">
    <location>
        <begin position="210"/>
        <end position="299"/>
    </location>
</feature>
<keyword evidence="9" id="KW-0460">Magnesium</keyword>
<organism evidence="15">
    <name type="scientific">Candidatus Moduliflexus flocculans</name>
    <dbReference type="NCBI Taxonomy" id="1499966"/>
    <lineage>
        <taxon>Bacteria</taxon>
        <taxon>Candidatus Moduliflexota</taxon>
        <taxon>Candidatus Moduliflexia</taxon>
        <taxon>Candidatus Moduliflexales</taxon>
        <taxon>Candidatus Moduliflexaceae</taxon>
    </lineage>
</organism>
<evidence type="ECO:0000256" key="3">
    <source>
        <dbReference type="ARBA" id="ARBA00022694"/>
    </source>
</evidence>
<keyword evidence="3" id="KW-0819">tRNA processing</keyword>
<dbReference type="GO" id="GO:0016787">
    <property type="term" value="F:hydrolase activity"/>
    <property type="evidence" value="ECO:0007669"/>
    <property type="project" value="UniProtKB-KW"/>
</dbReference>
<dbReference type="SUPFAM" id="SSF81891">
    <property type="entry name" value="Poly A polymerase C-terminal region-like"/>
    <property type="match status" value="1"/>
</dbReference>
<dbReference type="NCBIfam" id="TIGR00277">
    <property type="entry name" value="HDIG"/>
    <property type="match status" value="1"/>
</dbReference>
<evidence type="ECO:0000259" key="13">
    <source>
        <dbReference type="Pfam" id="PF01966"/>
    </source>
</evidence>
<keyword evidence="10 11" id="KW-0694">RNA-binding</keyword>
<keyword evidence="4" id="KW-0548">Nucleotidyltransferase</keyword>
<dbReference type="GO" id="GO:0042245">
    <property type="term" value="P:RNA repair"/>
    <property type="evidence" value="ECO:0007669"/>
    <property type="project" value="UniProtKB-KW"/>
</dbReference>
<comment type="similarity">
    <text evidence="11">Belongs to the tRNA nucleotidyltransferase/poly(A) polymerase family.</text>
</comment>
<dbReference type="InterPro" id="IPR050124">
    <property type="entry name" value="tRNA_CCA-adding_enzyme"/>
</dbReference>
<dbReference type="GO" id="GO:0008033">
    <property type="term" value="P:tRNA processing"/>
    <property type="evidence" value="ECO:0007669"/>
    <property type="project" value="UniProtKB-KW"/>
</dbReference>
<gene>
    <name evidence="15" type="ORF">U14_04722</name>
</gene>
<dbReference type="InterPro" id="IPR032828">
    <property type="entry name" value="PolyA_RNA-bd"/>
</dbReference>
<dbReference type="HOGENOM" id="CLU_015961_3_0_0"/>
<evidence type="ECO:0000313" key="15">
    <source>
        <dbReference type="EMBL" id="GAK53457.1"/>
    </source>
</evidence>
<feature type="domain" description="Poly A polymerase head" evidence="12">
    <location>
        <begin position="1"/>
        <end position="103"/>
    </location>
</feature>
<dbReference type="Proteomes" id="UP000030700">
    <property type="component" value="Unassembled WGS sequence"/>
</dbReference>